<dbReference type="InterPro" id="IPR006549">
    <property type="entry name" value="HAD-SF_hydro_IIIA"/>
</dbReference>
<dbReference type="InterPro" id="IPR023214">
    <property type="entry name" value="HAD_sf"/>
</dbReference>
<dbReference type="InterPro" id="IPR004446">
    <property type="entry name" value="Heptose_bisP_phosphatase"/>
</dbReference>
<comment type="cofactor">
    <cofactor evidence="1 11">
        <name>Mg(2+)</name>
        <dbReference type="ChEBI" id="CHEBI:18420"/>
    </cofactor>
</comment>
<feature type="binding site" evidence="11">
    <location>
        <position position="7"/>
    </location>
    <ligand>
        <name>Mg(2+)</name>
        <dbReference type="ChEBI" id="CHEBI:18420"/>
    </ligand>
</feature>
<evidence type="ECO:0000256" key="5">
    <source>
        <dbReference type="ARBA" id="ARBA00022723"/>
    </source>
</evidence>
<accession>A0A379DD42</accession>
<dbReference type="SUPFAM" id="SSF56784">
    <property type="entry name" value="HAD-like"/>
    <property type="match status" value="1"/>
</dbReference>
<keyword evidence="6 9" id="KW-0378">Hydrolase</keyword>
<name>A0A379DD42_9FIRM</name>
<dbReference type="InterPro" id="IPR006543">
    <property type="entry name" value="Histidinol-phos"/>
</dbReference>
<dbReference type="NCBIfam" id="TIGR01662">
    <property type="entry name" value="HAD-SF-IIIA"/>
    <property type="match status" value="1"/>
</dbReference>
<dbReference type="PANTHER" id="PTHR42891:SF1">
    <property type="entry name" value="D-GLYCERO-BETA-D-MANNO-HEPTOSE-1,7-BISPHOSPHATE 7-PHOSPHATASE"/>
    <property type="match status" value="1"/>
</dbReference>
<dbReference type="EC" id="3.1.3.-" evidence="9"/>
<evidence type="ECO:0000256" key="2">
    <source>
        <dbReference type="ARBA" id="ARBA00004496"/>
    </source>
</evidence>
<keyword evidence="7 9" id="KW-0119">Carbohydrate metabolism</keyword>
<dbReference type="GO" id="GO:0005975">
    <property type="term" value="P:carbohydrate metabolic process"/>
    <property type="evidence" value="ECO:0007669"/>
    <property type="project" value="InterPro"/>
</dbReference>
<comment type="subcellular location">
    <subcellularLocation>
        <location evidence="2 9">Cytoplasm</location>
    </subcellularLocation>
</comment>
<dbReference type="EMBL" id="UGTH01000001">
    <property type="protein sequence ID" value="SUB75864.1"/>
    <property type="molecule type" value="Genomic_DNA"/>
</dbReference>
<evidence type="ECO:0000313" key="13">
    <source>
        <dbReference type="Proteomes" id="UP000254777"/>
    </source>
</evidence>
<evidence type="ECO:0000256" key="10">
    <source>
        <dbReference type="PIRSR" id="PIRSR004682-1"/>
    </source>
</evidence>
<feature type="binding site" evidence="11">
    <location>
        <position position="92"/>
    </location>
    <ligand>
        <name>Zn(2+)</name>
        <dbReference type="ChEBI" id="CHEBI:29105"/>
    </ligand>
</feature>
<gene>
    <name evidence="12" type="primary">gmhB</name>
    <name evidence="12" type="ORF">NCTC11088_01668</name>
</gene>
<dbReference type="GO" id="GO:0005737">
    <property type="term" value="C:cytoplasm"/>
    <property type="evidence" value="ECO:0007669"/>
    <property type="project" value="UniProtKB-SubCell"/>
</dbReference>
<feature type="binding site" evidence="11">
    <location>
        <position position="90"/>
    </location>
    <ligand>
        <name>Zn(2+)</name>
        <dbReference type="ChEBI" id="CHEBI:29105"/>
    </ligand>
</feature>
<feature type="binding site" evidence="11">
    <location>
        <position position="100"/>
    </location>
    <ligand>
        <name>Zn(2+)</name>
        <dbReference type="ChEBI" id="CHEBI:29105"/>
    </ligand>
</feature>
<comment type="cofactor">
    <cofactor evidence="11">
        <name>Zn(2+)</name>
        <dbReference type="ChEBI" id="CHEBI:29105"/>
    </cofactor>
</comment>
<comment type="similarity">
    <text evidence="9">Belongs to the gmhB family.</text>
</comment>
<dbReference type="GO" id="GO:0046872">
    <property type="term" value="F:metal ion binding"/>
    <property type="evidence" value="ECO:0007669"/>
    <property type="project" value="UniProtKB-KW"/>
</dbReference>
<dbReference type="InterPro" id="IPR036412">
    <property type="entry name" value="HAD-like_sf"/>
</dbReference>
<dbReference type="GO" id="GO:0016791">
    <property type="term" value="F:phosphatase activity"/>
    <property type="evidence" value="ECO:0007669"/>
    <property type="project" value="InterPro"/>
</dbReference>
<dbReference type="Gene3D" id="3.40.50.1000">
    <property type="entry name" value="HAD superfamily/HAD-like"/>
    <property type="match status" value="1"/>
</dbReference>
<dbReference type="NCBIfam" id="TIGR01656">
    <property type="entry name" value="Histidinol-ppas"/>
    <property type="match status" value="1"/>
</dbReference>
<evidence type="ECO:0000256" key="3">
    <source>
        <dbReference type="ARBA" id="ARBA00011245"/>
    </source>
</evidence>
<feature type="active site" description="Proton donor" evidence="10">
    <location>
        <position position="9"/>
    </location>
</feature>
<reference evidence="12 13" key="1">
    <citation type="submission" date="2018-06" db="EMBL/GenBank/DDBJ databases">
        <authorList>
            <consortium name="Pathogen Informatics"/>
            <person name="Doyle S."/>
        </authorList>
    </citation>
    <scope>NUCLEOTIDE SEQUENCE [LARGE SCALE GENOMIC DNA]</scope>
    <source>
        <strain evidence="12 13">NCTC11088</strain>
    </source>
</reference>
<evidence type="ECO:0000313" key="12">
    <source>
        <dbReference type="EMBL" id="SUB75864.1"/>
    </source>
</evidence>
<evidence type="ECO:0000256" key="8">
    <source>
        <dbReference type="ARBA" id="ARBA00031828"/>
    </source>
</evidence>
<dbReference type="RefSeq" id="WP_115312189.1">
    <property type="nucleotide sequence ID" value="NZ_UGTH01000001.1"/>
</dbReference>
<keyword evidence="5 11" id="KW-0479">Metal-binding</keyword>
<evidence type="ECO:0000256" key="4">
    <source>
        <dbReference type="ARBA" id="ARBA00022490"/>
    </source>
</evidence>
<dbReference type="AlphaFoldDB" id="A0A379DD42"/>
<dbReference type="Proteomes" id="UP000254777">
    <property type="component" value="Unassembled WGS sequence"/>
</dbReference>
<feature type="active site" description="Nucleophile" evidence="10">
    <location>
        <position position="7"/>
    </location>
</feature>
<comment type="subunit">
    <text evidence="3">Monomer.</text>
</comment>
<organism evidence="12 13">
    <name type="scientific">Peptoniphilus indolicus</name>
    <dbReference type="NCBI Taxonomy" id="33030"/>
    <lineage>
        <taxon>Bacteria</taxon>
        <taxon>Bacillati</taxon>
        <taxon>Bacillota</taxon>
        <taxon>Tissierellia</taxon>
        <taxon>Tissierellales</taxon>
        <taxon>Peptoniphilaceae</taxon>
        <taxon>Peptoniphilus</taxon>
    </lineage>
</organism>
<evidence type="ECO:0000256" key="7">
    <source>
        <dbReference type="ARBA" id="ARBA00023277"/>
    </source>
</evidence>
<keyword evidence="4 9" id="KW-0963">Cytoplasm</keyword>
<proteinExistence type="inferred from homology"/>
<feature type="binding site" evidence="11">
    <location>
        <position position="128"/>
    </location>
    <ligand>
        <name>Mg(2+)</name>
        <dbReference type="ChEBI" id="CHEBI:18420"/>
    </ligand>
</feature>
<dbReference type="PIRSF" id="PIRSF004682">
    <property type="entry name" value="GmhB"/>
    <property type="match status" value="1"/>
</dbReference>
<keyword evidence="11" id="KW-0460">Magnesium</keyword>
<feature type="binding site" evidence="11">
    <location>
        <position position="98"/>
    </location>
    <ligand>
        <name>Zn(2+)</name>
        <dbReference type="ChEBI" id="CHEBI:29105"/>
    </ligand>
</feature>
<evidence type="ECO:0000256" key="11">
    <source>
        <dbReference type="PIRSR" id="PIRSR004682-4"/>
    </source>
</evidence>
<feature type="binding site" evidence="11">
    <location>
        <position position="9"/>
    </location>
    <ligand>
        <name>Mg(2+)</name>
        <dbReference type="ChEBI" id="CHEBI:18420"/>
    </ligand>
</feature>
<evidence type="ECO:0000256" key="6">
    <source>
        <dbReference type="ARBA" id="ARBA00022801"/>
    </source>
</evidence>
<dbReference type="Pfam" id="PF08645">
    <property type="entry name" value="PNK3P"/>
    <property type="match status" value="1"/>
</dbReference>
<protein>
    <recommendedName>
        <fullName evidence="8 9">D,D-heptose 1,7-bisphosphate phosphatase</fullName>
        <ecNumber evidence="9">3.1.3.-</ecNumber>
    </recommendedName>
</protein>
<keyword evidence="11" id="KW-0862">Zinc</keyword>
<dbReference type="InterPro" id="IPR013954">
    <property type="entry name" value="PNK3P"/>
</dbReference>
<dbReference type="PANTHER" id="PTHR42891">
    <property type="entry name" value="D-GLYCERO-BETA-D-MANNO-HEPTOSE-1,7-BISPHOSPHATE 7-PHOSPHATASE"/>
    <property type="match status" value="1"/>
</dbReference>
<evidence type="ECO:0000256" key="1">
    <source>
        <dbReference type="ARBA" id="ARBA00001946"/>
    </source>
</evidence>
<sequence length="163" mass="18824">MKVAFLDRDGTINLDYPDEKWKLIREPKMLEGSIEGMKFLLSKGYQIIILTNQYIIGDGIISIEQYYEFTNKLLECLKSNEIEILDIFFCPHSKSKNCDCCKPKTGMMKKVLEKYPEINLEKSFFCGDSESDMQFAKNCNLKFYGINIGENSISNLSDLKIIL</sequence>
<evidence type="ECO:0000256" key="9">
    <source>
        <dbReference type="PIRNR" id="PIRNR004682"/>
    </source>
</evidence>